<accession>A0AAV4QN34</accession>
<keyword evidence="3" id="KW-1185">Reference proteome</keyword>
<evidence type="ECO:0000313" key="2">
    <source>
        <dbReference type="EMBL" id="GIY10744.1"/>
    </source>
</evidence>
<reference evidence="2 3" key="1">
    <citation type="submission" date="2021-06" db="EMBL/GenBank/DDBJ databases">
        <title>Caerostris extrusa draft genome.</title>
        <authorList>
            <person name="Kono N."/>
            <person name="Arakawa K."/>
        </authorList>
    </citation>
    <scope>NUCLEOTIDE SEQUENCE [LARGE SCALE GENOMIC DNA]</scope>
</reference>
<gene>
    <name evidence="2" type="ORF">CEXT_125851</name>
</gene>
<proteinExistence type="predicted"/>
<feature type="compositionally biased region" description="Low complexity" evidence="1">
    <location>
        <begin position="15"/>
        <end position="25"/>
    </location>
</feature>
<name>A0AAV4QN34_CAEEX</name>
<evidence type="ECO:0000313" key="3">
    <source>
        <dbReference type="Proteomes" id="UP001054945"/>
    </source>
</evidence>
<sequence length="83" mass="9108">MRGFSFPWRAPPWESGVTSSGSSSSIFQPPAVEVINWLFLESFNAPGNNAANFFKTMQGVNSPKPSVCKAAEKWATVVQDKEQ</sequence>
<feature type="region of interest" description="Disordered" evidence="1">
    <location>
        <begin position="1"/>
        <end position="26"/>
    </location>
</feature>
<dbReference type="Proteomes" id="UP001054945">
    <property type="component" value="Unassembled WGS sequence"/>
</dbReference>
<organism evidence="2 3">
    <name type="scientific">Caerostris extrusa</name>
    <name type="common">Bark spider</name>
    <name type="synonym">Caerostris bankana</name>
    <dbReference type="NCBI Taxonomy" id="172846"/>
    <lineage>
        <taxon>Eukaryota</taxon>
        <taxon>Metazoa</taxon>
        <taxon>Ecdysozoa</taxon>
        <taxon>Arthropoda</taxon>
        <taxon>Chelicerata</taxon>
        <taxon>Arachnida</taxon>
        <taxon>Araneae</taxon>
        <taxon>Araneomorphae</taxon>
        <taxon>Entelegynae</taxon>
        <taxon>Araneoidea</taxon>
        <taxon>Araneidae</taxon>
        <taxon>Caerostris</taxon>
    </lineage>
</organism>
<protein>
    <submittedName>
        <fullName evidence="2">Uncharacterized protein</fullName>
    </submittedName>
</protein>
<comment type="caution">
    <text evidence="2">The sequence shown here is derived from an EMBL/GenBank/DDBJ whole genome shotgun (WGS) entry which is preliminary data.</text>
</comment>
<evidence type="ECO:0000256" key="1">
    <source>
        <dbReference type="SAM" id="MobiDB-lite"/>
    </source>
</evidence>
<dbReference type="AlphaFoldDB" id="A0AAV4QN34"/>
<dbReference type="EMBL" id="BPLR01006559">
    <property type="protein sequence ID" value="GIY10744.1"/>
    <property type="molecule type" value="Genomic_DNA"/>
</dbReference>